<gene>
    <name evidence="2" type="ORF">Hamer_G018156</name>
</gene>
<feature type="region of interest" description="Disordered" evidence="1">
    <location>
        <begin position="1"/>
        <end position="32"/>
    </location>
</feature>
<keyword evidence="3" id="KW-1185">Reference proteome</keyword>
<dbReference type="Proteomes" id="UP000747542">
    <property type="component" value="Unassembled WGS sequence"/>
</dbReference>
<evidence type="ECO:0000313" key="2">
    <source>
        <dbReference type="EMBL" id="KAG7154422.1"/>
    </source>
</evidence>
<accession>A0A8J5J801</accession>
<comment type="caution">
    <text evidence="2">The sequence shown here is derived from an EMBL/GenBank/DDBJ whole genome shotgun (WGS) entry which is preliminary data.</text>
</comment>
<evidence type="ECO:0000313" key="3">
    <source>
        <dbReference type="Proteomes" id="UP000747542"/>
    </source>
</evidence>
<reference evidence="2" key="1">
    <citation type="journal article" date="2021" name="Sci. Adv.">
        <title>The American lobster genome reveals insights on longevity, neural, and immune adaptations.</title>
        <authorList>
            <person name="Polinski J.M."/>
            <person name="Zimin A.V."/>
            <person name="Clark K.F."/>
            <person name="Kohn A.B."/>
            <person name="Sadowski N."/>
            <person name="Timp W."/>
            <person name="Ptitsyn A."/>
            <person name="Khanna P."/>
            <person name="Romanova D.Y."/>
            <person name="Williams P."/>
            <person name="Greenwood S.J."/>
            <person name="Moroz L.L."/>
            <person name="Walt D.R."/>
            <person name="Bodnar A.G."/>
        </authorList>
    </citation>
    <scope>NUCLEOTIDE SEQUENCE</scope>
    <source>
        <strain evidence="2">GMGI-L3</strain>
    </source>
</reference>
<dbReference type="EMBL" id="JAHLQT010044460">
    <property type="protein sequence ID" value="KAG7154422.1"/>
    <property type="molecule type" value="Genomic_DNA"/>
</dbReference>
<proteinExistence type="predicted"/>
<protein>
    <submittedName>
        <fullName evidence="2">Uncharacterized protein</fullName>
    </submittedName>
</protein>
<organism evidence="2 3">
    <name type="scientific">Homarus americanus</name>
    <name type="common">American lobster</name>
    <dbReference type="NCBI Taxonomy" id="6706"/>
    <lineage>
        <taxon>Eukaryota</taxon>
        <taxon>Metazoa</taxon>
        <taxon>Ecdysozoa</taxon>
        <taxon>Arthropoda</taxon>
        <taxon>Crustacea</taxon>
        <taxon>Multicrustacea</taxon>
        <taxon>Malacostraca</taxon>
        <taxon>Eumalacostraca</taxon>
        <taxon>Eucarida</taxon>
        <taxon>Decapoda</taxon>
        <taxon>Pleocyemata</taxon>
        <taxon>Astacidea</taxon>
        <taxon>Nephropoidea</taxon>
        <taxon>Nephropidae</taxon>
        <taxon>Homarus</taxon>
    </lineage>
</organism>
<sequence>PLEPSGGLVKKGLHATSSSTHPHSDGEVSSSWFGTPETSTISSLLRSYVYLRLSDQDISMAQPGLLTTFEIN</sequence>
<evidence type="ECO:0000256" key="1">
    <source>
        <dbReference type="SAM" id="MobiDB-lite"/>
    </source>
</evidence>
<dbReference type="AlphaFoldDB" id="A0A8J5J801"/>
<feature type="non-terminal residue" evidence="2">
    <location>
        <position position="72"/>
    </location>
</feature>
<feature type="compositionally biased region" description="Polar residues" evidence="1">
    <location>
        <begin position="15"/>
        <end position="32"/>
    </location>
</feature>
<name>A0A8J5J801_HOMAM</name>